<keyword evidence="5" id="KW-1133">Transmembrane helix</keyword>
<keyword evidence="6" id="KW-0732">Signal</keyword>
<comment type="caution">
    <text evidence="3">Lacks conserved residue(s) required for the propagation of feature annotation.</text>
</comment>
<dbReference type="InterPro" id="IPR051560">
    <property type="entry name" value="MAM_domain-containing"/>
</dbReference>
<dbReference type="InterPro" id="IPR013320">
    <property type="entry name" value="ConA-like_dom_sf"/>
</dbReference>
<evidence type="ECO:0000256" key="4">
    <source>
        <dbReference type="SAM" id="MobiDB-lite"/>
    </source>
</evidence>
<dbReference type="GO" id="GO:0016020">
    <property type="term" value="C:membrane"/>
    <property type="evidence" value="ECO:0007669"/>
    <property type="project" value="InterPro"/>
</dbReference>
<dbReference type="InterPro" id="IPR018097">
    <property type="entry name" value="EGF_Ca-bd_CS"/>
</dbReference>
<dbReference type="Gene3D" id="2.60.120.200">
    <property type="match status" value="2"/>
</dbReference>
<dbReference type="RefSeq" id="XP_022104692.1">
    <property type="nucleotide sequence ID" value="XM_022249000.1"/>
</dbReference>
<feature type="region of interest" description="Disordered" evidence="4">
    <location>
        <begin position="588"/>
        <end position="624"/>
    </location>
</feature>
<dbReference type="InterPro" id="IPR001881">
    <property type="entry name" value="EGF-like_Ca-bd_dom"/>
</dbReference>
<feature type="domain" description="EGF-like" evidence="7">
    <location>
        <begin position="421"/>
        <end position="458"/>
    </location>
</feature>
<feature type="signal peptide" evidence="6">
    <location>
        <begin position="1"/>
        <end position="21"/>
    </location>
</feature>
<feature type="domain" description="MAM" evidence="8">
    <location>
        <begin position="87"/>
        <end position="265"/>
    </location>
</feature>
<dbReference type="OMA" id="YYCEDSE"/>
<feature type="transmembrane region" description="Helical" evidence="5">
    <location>
        <begin position="563"/>
        <end position="584"/>
    </location>
</feature>
<dbReference type="PROSITE" id="PS00022">
    <property type="entry name" value="EGF_1"/>
    <property type="match status" value="1"/>
</dbReference>
<dbReference type="CDD" id="cd00054">
    <property type="entry name" value="EGF_CA"/>
    <property type="match status" value="1"/>
</dbReference>
<dbReference type="AlphaFoldDB" id="A0A8B7ZI60"/>
<evidence type="ECO:0000313" key="9">
    <source>
        <dbReference type="Proteomes" id="UP000694845"/>
    </source>
</evidence>
<dbReference type="PANTHER" id="PTHR23282">
    <property type="entry name" value="APICAL ENDOSOMAL GLYCOPROTEIN PRECURSOR"/>
    <property type="match status" value="1"/>
</dbReference>
<protein>
    <submittedName>
        <fullName evidence="10">MAM and LDL-receptor class A domain-containing protein 2-like</fullName>
    </submittedName>
</protein>
<evidence type="ECO:0000259" key="8">
    <source>
        <dbReference type="PROSITE" id="PS50060"/>
    </source>
</evidence>
<dbReference type="InterPro" id="IPR000998">
    <property type="entry name" value="MAM_dom"/>
</dbReference>
<dbReference type="GO" id="GO:0005509">
    <property type="term" value="F:calcium ion binding"/>
    <property type="evidence" value="ECO:0007669"/>
    <property type="project" value="InterPro"/>
</dbReference>
<dbReference type="KEGG" id="aplc:110986791"/>
<keyword evidence="5" id="KW-0472">Membrane</keyword>
<evidence type="ECO:0000256" key="5">
    <source>
        <dbReference type="SAM" id="Phobius"/>
    </source>
</evidence>
<dbReference type="Gene3D" id="2.10.25.10">
    <property type="entry name" value="Laminin"/>
    <property type="match status" value="2"/>
</dbReference>
<keyword evidence="5" id="KW-0812">Transmembrane</keyword>
<proteinExistence type="inferred from homology"/>
<evidence type="ECO:0000259" key="7">
    <source>
        <dbReference type="PROSITE" id="PS50026"/>
    </source>
</evidence>
<dbReference type="InterPro" id="IPR000742">
    <property type="entry name" value="EGF"/>
</dbReference>
<dbReference type="SUPFAM" id="SSF49899">
    <property type="entry name" value="Concanavalin A-like lectins/glucanases"/>
    <property type="match status" value="2"/>
</dbReference>
<sequence length="624" mass="68551">MTRSEAGILLILALNAAVASGGMSRLFEDLLPYYCEDSEDVYCRHRGLADPRALLLSVLRKQAELQDANSGSIPQQSSPGDPIVVDIECDFNPSSLLPIPFLCGWSAENNDDINWEPGSILYNGLTGEEGPLALTAYANSILNTHTLTTPATASLLTPVIDGSTDDIIFAVIGFQYNLRGTQDNCKLELRYLRKDGARLALWSSVDEFITGRWVTVELSEVYPPIPFQLAFESTLSPGATTKPFAAVDDVKLQVGALPLVYDCEGGTLFADTCGFFDVDGRWSRWSGFNASAEGKGPKIDHTLGTSSGHFLINVNTRFSDGEARLRTPYYYRWSSEATCTLRLYYHAKTSGDMGVSVSDASGREDVFPVLLDYTETWVEHDIDLTSVIGKYRITINVTTSTGDDNYIAIDDVQFLEDECRGRRFCSSYPCLNNGICWQTSPEDFRCNCTKEFEGFDCSINVDECSRDPTLCAYDSDRICQDASPGYQCVCKPGTMEYNGKCIEACTETTCTRKYEVCLQNDNAFSCQCQYGYVESGDGECIRDKSEVKSGVAPYTSRVILGTYLGGSLLAVVVAALVVVSYFALCDEDEDGDEWKPDRVEANRSKEADAPYVSGLGEPATSRGQ</sequence>
<keyword evidence="3" id="KW-0245">EGF-like domain</keyword>
<feature type="chain" id="PRO_5034597188" evidence="6">
    <location>
        <begin position="22"/>
        <end position="624"/>
    </location>
</feature>
<dbReference type="SMART" id="SM00179">
    <property type="entry name" value="EGF_CA"/>
    <property type="match status" value="2"/>
</dbReference>
<dbReference type="Pfam" id="PF00008">
    <property type="entry name" value="EGF"/>
    <property type="match status" value="1"/>
</dbReference>
<dbReference type="PROSITE" id="PS00010">
    <property type="entry name" value="ASX_HYDROXYL"/>
    <property type="match status" value="1"/>
</dbReference>
<feature type="domain" description="MAM" evidence="8">
    <location>
        <begin position="265"/>
        <end position="421"/>
    </location>
</feature>
<evidence type="ECO:0000256" key="3">
    <source>
        <dbReference type="PROSITE-ProRule" id="PRU00076"/>
    </source>
</evidence>
<dbReference type="PROSITE" id="PS50060">
    <property type="entry name" value="MAM_2"/>
    <property type="match status" value="2"/>
</dbReference>
<evidence type="ECO:0000256" key="6">
    <source>
        <dbReference type="SAM" id="SignalP"/>
    </source>
</evidence>
<comment type="similarity">
    <text evidence="1">Belongs to the nephronectin family.</text>
</comment>
<feature type="disulfide bond" evidence="3">
    <location>
        <begin position="448"/>
        <end position="457"/>
    </location>
</feature>
<dbReference type="PANTHER" id="PTHR23282:SF101">
    <property type="entry name" value="MAM DOMAIN-CONTAINING PROTEIN"/>
    <property type="match status" value="1"/>
</dbReference>
<dbReference type="SMART" id="SM00181">
    <property type="entry name" value="EGF"/>
    <property type="match status" value="3"/>
</dbReference>
<dbReference type="OrthoDB" id="9946171at2759"/>
<organism evidence="9 10">
    <name type="scientific">Acanthaster planci</name>
    <name type="common">Crown-of-thorns starfish</name>
    <dbReference type="NCBI Taxonomy" id="133434"/>
    <lineage>
        <taxon>Eukaryota</taxon>
        <taxon>Metazoa</taxon>
        <taxon>Echinodermata</taxon>
        <taxon>Eleutherozoa</taxon>
        <taxon>Asterozoa</taxon>
        <taxon>Asteroidea</taxon>
        <taxon>Valvatacea</taxon>
        <taxon>Valvatida</taxon>
        <taxon>Acanthasteridae</taxon>
        <taxon>Acanthaster</taxon>
    </lineage>
</organism>
<dbReference type="PROSITE" id="PS50026">
    <property type="entry name" value="EGF_3"/>
    <property type="match status" value="1"/>
</dbReference>
<dbReference type="SMART" id="SM00137">
    <property type="entry name" value="MAM"/>
    <property type="match status" value="1"/>
</dbReference>
<dbReference type="InterPro" id="IPR000152">
    <property type="entry name" value="EGF-type_Asp/Asn_hydroxyl_site"/>
</dbReference>
<gene>
    <name evidence="10" type="primary">LOC110986791</name>
</gene>
<evidence type="ECO:0000256" key="2">
    <source>
        <dbReference type="ARBA" id="ARBA00023157"/>
    </source>
</evidence>
<feature type="compositionally biased region" description="Basic and acidic residues" evidence="4">
    <location>
        <begin position="593"/>
        <end position="608"/>
    </location>
</feature>
<dbReference type="GeneID" id="110986791"/>
<keyword evidence="2 3" id="KW-1015">Disulfide bond</keyword>
<dbReference type="CDD" id="cd06263">
    <property type="entry name" value="MAM"/>
    <property type="match status" value="1"/>
</dbReference>
<accession>A0A8B7ZI60</accession>
<evidence type="ECO:0000256" key="1">
    <source>
        <dbReference type="ARBA" id="ARBA00009738"/>
    </source>
</evidence>
<evidence type="ECO:0000313" key="10">
    <source>
        <dbReference type="RefSeq" id="XP_022104692.1"/>
    </source>
</evidence>
<dbReference type="Proteomes" id="UP000694845">
    <property type="component" value="Unplaced"/>
</dbReference>
<name>A0A8B7ZI60_ACAPL</name>
<dbReference type="Pfam" id="PF00629">
    <property type="entry name" value="MAM"/>
    <property type="match status" value="2"/>
</dbReference>
<reference evidence="10" key="1">
    <citation type="submission" date="2025-08" db="UniProtKB">
        <authorList>
            <consortium name="RefSeq"/>
        </authorList>
    </citation>
    <scope>IDENTIFICATION</scope>
</reference>
<dbReference type="PROSITE" id="PS01187">
    <property type="entry name" value="EGF_CA"/>
    <property type="match status" value="1"/>
</dbReference>
<keyword evidence="9" id="KW-1185">Reference proteome</keyword>
<dbReference type="SUPFAM" id="SSF57196">
    <property type="entry name" value="EGF/Laminin"/>
    <property type="match status" value="1"/>
</dbReference>